<evidence type="ECO:0000259" key="7">
    <source>
        <dbReference type="Pfam" id="PF05699"/>
    </source>
</evidence>
<dbReference type="GO" id="GO:0046983">
    <property type="term" value="F:protein dimerization activity"/>
    <property type="evidence" value="ECO:0007669"/>
    <property type="project" value="InterPro"/>
</dbReference>
<dbReference type="GO" id="GO:0005634">
    <property type="term" value="C:nucleus"/>
    <property type="evidence" value="ECO:0007669"/>
    <property type="project" value="UniProtKB-SubCell"/>
</dbReference>
<evidence type="ECO:0000256" key="1">
    <source>
        <dbReference type="ARBA" id="ARBA00004123"/>
    </source>
</evidence>
<feature type="domain" description="HAT C-terminal dimerisation" evidence="7">
    <location>
        <begin position="398"/>
        <end position="450"/>
    </location>
</feature>
<dbReference type="EMBL" id="JACAZI010000038">
    <property type="protein sequence ID" value="KAF7328140.1"/>
    <property type="molecule type" value="Genomic_DNA"/>
</dbReference>
<evidence type="ECO:0000256" key="4">
    <source>
        <dbReference type="ARBA" id="ARBA00022833"/>
    </source>
</evidence>
<keyword evidence="3" id="KW-0863">Zinc-finger</keyword>
<evidence type="ECO:0000313" key="9">
    <source>
        <dbReference type="Proteomes" id="UP000620124"/>
    </source>
</evidence>
<dbReference type="GO" id="GO:0008270">
    <property type="term" value="F:zinc ion binding"/>
    <property type="evidence" value="ECO:0007669"/>
    <property type="project" value="UniProtKB-KW"/>
</dbReference>
<comment type="subcellular location">
    <subcellularLocation>
        <location evidence="1">Nucleus</location>
    </subcellularLocation>
</comment>
<keyword evidence="2" id="KW-0479">Metal-binding</keyword>
<keyword evidence="4" id="KW-0862">Zinc</keyword>
<dbReference type="Pfam" id="PF05699">
    <property type="entry name" value="Dimer_Tnp_hAT"/>
    <property type="match status" value="1"/>
</dbReference>
<comment type="caution">
    <text evidence="8">The sequence shown here is derived from an EMBL/GenBank/DDBJ whole genome shotgun (WGS) entry which is preliminary data.</text>
</comment>
<proteinExistence type="predicted"/>
<dbReference type="AlphaFoldDB" id="A0A8H6U243"/>
<sequence length="454" mass="52173">MVGEHSGENMAEEVWNCIELYGLEEKVHTFVMDNASNNDTLMENIAIKCAAADIPFDATEARIRCMPHTAHLAAIKLLEAIGAISKSTRKKAESKLTAYQDADDNNGDFDEEDEEDEEYDSEVRSGHGVQKLRSVEKLRKIIRSIRASPQRRQEWIREVEISPDFISGALGTQALMPILDVKTRWSSTHQMLHDYLSSYCRAIDHRKIIDDFVGRHRDLRPLDLSDSDWEAIILVTGWLKSFRTATTLMSTTKRPMLSFTHAVFRGLQEDLRTSLKQLPFSTPSVLRNGLLEAHRKLSDYYYKMDQSPYYTWAALLDPRISYEGLKADFNNDEDDLMLHLEASKTALNEHFRSNYALRKTNVVSIAPPAASSSSRQLGSPQKDFTARYHVQRRVVLDELREYYSLPREDFTLCDPVQWWVARKAQFPNLFCLARDLLTIPGSAVAVERIFFWWP</sequence>
<evidence type="ECO:0000313" key="8">
    <source>
        <dbReference type="EMBL" id="KAF7328140.1"/>
    </source>
</evidence>
<dbReference type="PANTHER" id="PTHR46481:SF10">
    <property type="entry name" value="ZINC FINGER BED DOMAIN-CONTAINING PROTEIN 39"/>
    <property type="match status" value="1"/>
</dbReference>
<reference evidence="8" key="1">
    <citation type="submission" date="2020-05" db="EMBL/GenBank/DDBJ databases">
        <title>Mycena genomes resolve the evolution of fungal bioluminescence.</title>
        <authorList>
            <person name="Tsai I.J."/>
        </authorList>
    </citation>
    <scope>NUCLEOTIDE SEQUENCE</scope>
    <source>
        <strain evidence="8">CCC161011</strain>
    </source>
</reference>
<keyword evidence="5" id="KW-0539">Nucleus</keyword>
<organism evidence="8 9">
    <name type="scientific">Mycena venus</name>
    <dbReference type="NCBI Taxonomy" id="2733690"/>
    <lineage>
        <taxon>Eukaryota</taxon>
        <taxon>Fungi</taxon>
        <taxon>Dikarya</taxon>
        <taxon>Basidiomycota</taxon>
        <taxon>Agaricomycotina</taxon>
        <taxon>Agaricomycetes</taxon>
        <taxon>Agaricomycetidae</taxon>
        <taxon>Agaricales</taxon>
        <taxon>Marasmiineae</taxon>
        <taxon>Mycenaceae</taxon>
        <taxon>Mycena</taxon>
    </lineage>
</organism>
<dbReference type="OrthoDB" id="1607513at2759"/>
<dbReference type="InterPro" id="IPR008906">
    <property type="entry name" value="HATC_C_dom"/>
</dbReference>
<dbReference type="SUPFAM" id="SSF53098">
    <property type="entry name" value="Ribonuclease H-like"/>
    <property type="match status" value="1"/>
</dbReference>
<keyword evidence="9" id="KW-1185">Reference proteome</keyword>
<dbReference type="Proteomes" id="UP000620124">
    <property type="component" value="Unassembled WGS sequence"/>
</dbReference>
<dbReference type="PANTHER" id="PTHR46481">
    <property type="entry name" value="ZINC FINGER BED DOMAIN-CONTAINING PROTEIN 4"/>
    <property type="match status" value="1"/>
</dbReference>
<dbReference type="InterPro" id="IPR052035">
    <property type="entry name" value="ZnF_BED_domain_contain"/>
</dbReference>
<feature type="compositionally biased region" description="Acidic residues" evidence="6">
    <location>
        <begin position="101"/>
        <end position="120"/>
    </location>
</feature>
<evidence type="ECO:0000256" key="3">
    <source>
        <dbReference type="ARBA" id="ARBA00022771"/>
    </source>
</evidence>
<accession>A0A8H6U243</accession>
<name>A0A8H6U243_9AGAR</name>
<gene>
    <name evidence="8" type="ORF">MVEN_02571200</name>
</gene>
<feature type="region of interest" description="Disordered" evidence="6">
    <location>
        <begin position="95"/>
        <end position="121"/>
    </location>
</feature>
<evidence type="ECO:0000256" key="6">
    <source>
        <dbReference type="SAM" id="MobiDB-lite"/>
    </source>
</evidence>
<protein>
    <submittedName>
        <fullName evidence="8">Transposase-like protein</fullName>
    </submittedName>
</protein>
<evidence type="ECO:0000256" key="5">
    <source>
        <dbReference type="ARBA" id="ARBA00023242"/>
    </source>
</evidence>
<dbReference type="InterPro" id="IPR012337">
    <property type="entry name" value="RNaseH-like_sf"/>
</dbReference>
<evidence type="ECO:0000256" key="2">
    <source>
        <dbReference type="ARBA" id="ARBA00022723"/>
    </source>
</evidence>